<protein>
    <submittedName>
        <fullName evidence="1">Uncharacterized protein</fullName>
    </submittedName>
</protein>
<sequence>MASTSPPQYSAQPVASPKLYEHVLRKKYRSQVKLKQSLDGMFGEGTWEVKVGVPNPPKAN</sequence>
<comment type="caution">
    <text evidence="1">The sequence shown here is derived from an EMBL/GenBank/DDBJ whole genome shotgun (WGS) entry which is preliminary data.</text>
</comment>
<reference evidence="1 2" key="1">
    <citation type="submission" date="2023-01" db="EMBL/GenBank/DDBJ databases">
        <title>Analysis of 21 Apiospora genomes using comparative genomics revels a genus with tremendous synthesis potential of carbohydrate active enzymes and secondary metabolites.</title>
        <authorList>
            <person name="Sorensen T."/>
        </authorList>
    </citation>
    <scope>NUCLEOTIDE SEQUENCE [LARGE SCALE GENOMIC DNA]</scope>
    <source>
        <strain evidence="1 2">CBS 135458</strain>
    </source>
</reference>
<keyword evidence="2" id="KW-1185">Reference proteome</keyword>
<gene>
    <name evidence="1" type="ORF">PG994_013344</name>
</gene>
<evidence type="ECO:0000313" key="2">
    <source>
        <dbReference type="Proteomes" id="UP001480595"/>
    </source>
</evidence>
<proteinExistence type="predicted"/>
<dbReference type="EMBL" id="JAQQWL010000013">
    <property type="protein sequence ID" value="KAK8042861.1"/>
    <property type="molecule type" value="Genomic_DNA"/>
</dbReference>
<name>A0ABR1TA35_9PEZI</name>
<dbReference type="Proteomes" id="UP001480595">
    <property type="component" value="Unassembled WGS sequence"/>
</dbReference>
<dbReference type="RefSeq" id="XP_066709714.1">
    <property type="nucleotide sequence ID" value="XM_066864753.1"/>
</dbReference>
<accession>A0ABR1TA35</accession>
<evidence type="ECO:0000313" key="1">
    <source>
        <dbReference type="EMBL" id="KAK8042861.1"/>
    </source>
</evidence>
<organism evidence="1 2">
    <name type="scientific">Apiospora phragmitis</name>
    <dbReference type="NCBI Taxonomy" id="2905665"/>
    <lineage>
        <taxon>Eukaryota</taxon>
        <taxon>Fungi</taxon>
        <taxon>Dikarya</taxon>
        <taxon>Ascomycota</taxon>
        <taxon>Pezizomycotina</taxon>
        <taxon>Sordariomycetes</taxon>
        <taxon>Xylariomycetidae</taxon>
        <taxon>Amphisphaeriales</taxon>
        <taxon>Apiosporaceae</taxon>
        <taxon>Apiospora</taxon>
    </lineage>
</organism>
<dbReference type="GeneID" id="92097816"/>